<reference evidence="1" key="3">
    <citation type="journal article" date="2017" name="Nature">
        <title>Genome sequence of the progenitor of the wheat D genome Aegilops tauschii.</title>
        <authorList>
            <person name="Luo M.C."/>
            <person name="Gu Y.Q."/>
            <person name="Puiu D."/>
            <person name="Wang H."/>
            <person name="Twardziok S.O."/>
            <person name="Deal K.R."/>
            <person name="Huo N."/>
            <person name="Zhu T."/>
            <person name="Wang L."/>
            <person name="Wang Y."/>
            <person name="McGuire P.E."/>
            <person name="Liu S."/>
            <person name="Long H."/>
            <person name="Ramasamy R.K."/>
            <person name="Rodriguez J.C."/>
            <person name="Van S.L."/>
            <person name="Yuan L."/>
            <person name="Wang Z."/>
            <person name="Xia Z."/>
            <person name="Xiao L."/>
            <person name="Anderson O.D."/>
            <person name="Ouyang S."/>
            <person name="Liang Y."/>
            <person name="Zimin A.V."/>
            <person name="Pertea G."/>
            <person name="Qi P."/>
            <person name="Bennetzen J.L."/>
            <person name="Dai X."/>
            <person name="Dawson M.W."/>
            <person name="Muller H.G."/>
            <person name="Kugler K."/>
            <person name="Rivarola-Duarte L."/>
            <person name="Spannagl M."/>
            <person name="Mayer K.F.X."/>
            <person name="Lu F.H."/>
            <person name="Bevan M.W."/>
            <person name="Leroy P."/>
            <person name="Li P."/>
            <person name="You F.M."/>
            <person name="Sun Q."/>
            <person name="Liu Z."/>
            <person name="Lyons E."/>
            <person name="Wicker T."/>
            <person name="Salzberg S.L."/>
            <person name="Devos K.M."/>
            <person name="Dvorak J."/>
        </authorList>
    </citation>
    <scope>NUCLEOTIDE SEQUENCE [LARGE SCALE GENOMIC DNA]</scope>
    <source>
        <strain evidence="1">cv. AL8/78</strain>
    </source>
</reference>
<sequence length="50" mass="5649">MGLQDPKRRHHPEAVQRRGAQHWVPQEPCAFVKGLWGTRLSSCGIRPLCG</sequence>
<reference evidence="2" key="2">
    <citation type="journal article" date="2017" name="Nat. Plants">
        <title>The Aegilops tauschii genome reveals multiple impacts of transposons.</title>
        <authorList>
            <person name="Zhao G."/>
            <person name="Zou C."/>
            <person name="Li K."/>
            <person name="Wang K."/>
            <person name="Li T."/>
            <person name="Gao L."/>
            <person name="Zhang X."/>
            <person name="Wang H."/>
            <person name="Yang Z."/>
            <person name="Liu X."/>
            <person name="Jiang W."/>
            <person name="Mao L."/>
            <person name="Kong X."/>
            <person name="Jiao Y."/>
            <person name="Jia J."/>
        </authorList>
    </citation>
    <scope>NUCLEOTIDE SEQUENCE [LARGE SCALE GENOMIC DNA]</scope>
    <source>
        <strain evidence="2">cv. AL8/78</strain>
    </source>
</reference>
<proteinExistence type="predicted"/>
<dbReference type="EnsemblPlants" id="AET7Gv21248100.1">
    <property type="protein sequence ID" value="AET7Gv21248100.1"/>
    <property type="gene ID" value="AET7Gv21248100"/>
</dbReference>
<dbReference type="Gramene" id="AET7Gv21248100.1">
    <property type="protein sequence ID" value="AET7Gv21248100.1"/>
    <property type="gene ID" value="AET7Gv21248100"/>
</dbReference>
<keyword evidence="2" id="KW-1185">Reference proteome</keyword>
<protein>
    <submittedName>
        <fullName evidence="1">Uncharacterized protein</fullName>
    </submittedName>
</protein>
<evidence type="ECO:0000313" key="1">
    <source>
        <dbReference type="EnsemblPlants" id="AET7Gv21248100.1"/>
    </source>
</evidence>
<organism evidence="1 2">
    <name type="scientific">Aegilops tauschii subsp. strangulata</name>
    <name type="common">Goatgrass</name>
    <dbReference type="NCBI Taxonomy" id="200361"/>
    <lineage>
        <taxon>Eukaryota</taxon>
        <taxon>Viridiplantae</taxon>
        <taxon>Streptophyta</taxon>
        <taxon>Embryophyta</taxon>
        <taxon>Tracheophyta</taxon>
        <taxon>Spermatophyta</taxon>
        <taxon>Magnoliopsida</taxon>
        <taxon>Liliopsida</taxon>
        <taxon>Poales</taxon>
        <taxon>Poaceae</taxon>
        <taxon>BOP clade</taxon>
        <taxon>Pooideae</taxon>
        <taxon>Triticodae</taxon>
        <taxon>Triticeae</taxon>
        <taxon>Triticinae</taxon>
        <taxon>Aegilops</taxon>
    </lineage>
</organism>
<dbReference type="Proteomes" id="UP000015105">
    <property type="component" value="Chromosome 7D"/>
</dbReference>
<reference evidence="1" key="4">
    <citation type="submission" date="2019-03" db="UniProtKB">
        <authorList>
            <consortium name="EnsemblPlants"/>
        </authorList>
    </citation>
    <scope>IDENTIFICATION</scope>
</reference>
<reference evidence="2" key="1">
    <citation type="journal article" date="2014" name="Science">
        <title>Ancient hybridizations among the ancestral genomes of bread wheat.</title>
        <authorList>
            <consortium name="International Wheat Genome Sequencing Consortium,"/>
            <person name="Marcussen T."/>
            <person name="Sandve S.R."/>
            <person name="Heier L."/>
            <person name="Spannagl M."/>
            <person name="Pfeifer M."/>
            <person name="Jakobsen K.S."/>
            <person name="Wulff B.B."/>
            <person name="Steuernagel B."/>
            <person name="Mayer K.F."/>
            <person name="Olsen O.A."/>
        </authorList>
    </citation>
    <scope>NUCLEOTIDE SEQUENCE [LARGE SCALE GENOMIC DNA]</scope>
    <source>
        <strain evidence="2">cv. AL8/78</strain>
    </source>
</reference>
<accession>A0A453T582</accession>
<dbReference type="AlphaFoldDB" id="A0A453T582"/>
<name>A0A453T582_AEGTS</name>
<reference evidence="1" key="5">
    <citation type="journal article" date="2021" name="G3 (Bethesda)">
        <title>Aegilops tauschii genome assembly Aet v5.0 features greater sequence contiguity and improved annotation.</title>
        <authorList>
            <person name="Wang L."/>
            <person name="Zhu T."/>
            <person name="Rodriguez J.C."/>
            <person name="Deal K.R."/>
            <person name="Dubcovsky J."/>
            <person name="McGuire P.E."/>
            <person name="Lux T."/>
            <person name="Spannagl M."/>
            <person name="Mayer K.F.X."/>
            <person name="Baldrich P."/>
            <person name="Meyers B.C."/>
            <person name="Huo N."/>
            <person name="Gu Y.Q."/>
            <person name="Zhou H."/>
            <person name="Devos K.M."/>
            <person name="Bennetzen J.L."/>
            <person name="Unver T."/>
            <person name="Budak H."/>
            <person name="Gulick P.J."/>
            <person name="Galiba G."/>
            <person name="Kalapos B."/>
            <person name="Nelson D.R."/>
            <person name="Li P."/>
            <person name="You F.M."/>
            <person name="Luo M.C."/>
            <person name="Dvorak J."/>
        </authorList>
    </citation>
    <scope>NUCLEOTIDE SEQUENCE [LARGE SCALE GENOMIC DNA]</scope>
    <source>
        <strain evidence="1">cv. AL8/78</strain>
    </source>
</reference>
<evidence type="ECO:0000313" key="2">
    <source>
        <dbReference type="Proteomes" id="UP000015105"/>
    </source>
</evidence>